<comment type="pathway">
    <text evidence="1">Cofactor biosynthesis; riboflavin biosynthesis.</text>
</comment>
<organism evidence="5 6">
    <name type="scientific">Hirschia litorea</name>
    <dbReference type="NCBI Taxonomy" id="1199156"/>
    <lineage>
        <taxon>Bacteria</taxon>
        <taxon>Pseudomonadati</taxon>
        <taxon>Pseudomonadota</taxon>
        <taxon>Alphaproteobacteria</taxon>
        <taxon>Hyphomonadales</taxon>
        <taxon>Hyphomonadaceae</taxon>
        <taxon>Hirschia</taxon>
    </lineage>
</organism>
<protein>
    <submittedName>
        <fullName evidence="5">RibD family protein</fullName>
    </submittedName>
</protein>
<dbReference type="InterPro" id="IPR002734">
    <property type="entry name" value="RibDG_C"/>
</dbReference>
<dbReference type="SUPFAM" id="SSF53597">
    <property type="entry name" value="Dihydrofolate reductase-like"/>
    <property type="match status" value="1"/>
</dbReference>
<evidence type="ECO:0000256" key="2">
    <source>
        <dbReference type="ARBA" id="ARBA00022857"/>
    </source>
</evidence>
<dbReference type="Proteomes" id="UP001596492">
    <property type="component" value="Unassembled WGS sequence"/>
</dbReference>
<dbReference type="PANTHER" id="PTHR38011">
    <property type="entry name" value="DIHYDROFOLATE REDUCTASE FAMILY PROTEIN (AFU_ORTHOLOGUE AFUA_8G06820)"/>
    <property type="match status" value="1"/>
</dbReference>
<evidence type="ECO:0000313" key="6">
    <source>
        <dbReference type="Proteomes" id="UP001596492"/>
    </source>
</evidence>
<dbReference type="RefSeq" id="WP_382164925.1">
    <property type="nucleotide sequence ID" value="NZ_JBHTBR010000002.1"/>
</dbReference>
<evidence type="ECO:0000259" key="4">
    <source>
        <dbReference type="Pfam" id="PF01872"/>
    </source>
</evidence>
<accession>A0ABW2IGY2</accession>
<proteinExistence type="predicted"/>
<feature type="domain" description="Bacterial bifunctional deaminase-reductase C-terminal" evidence="4">
    <location>
        <begin position="7"/>
        <end position="213"/>
    </location>
</feature>
<gene>
    <name evidence="5" type="ORF">ACFQS8_01185</name>
</gene>
<comment type="caution">
    <text evidence="5">The sequence shown here is derived from an EMBL/GenBank/DDBJ whole genome shotgun (WGS) entry which is preliminary data.</text>
</comment>
<dbReference type="EMBL" id="JBHTBR010000002">
    <property type="protein sequence ID" value="MFC7290217.1"/>
    <property type="molecule type" value="Genomic_DNA"/>
</dbReference>
<keyword evidence="6" id="KW-1185">Reference proteome</keyword>
<keyword evidence="3" id="KW-0560">Oxidoreductase</keyword>
<dbReference type="InterPro" id="IPR024072">
    <property type="entry name" value="DHFR-like_dom_sf"/>
</dbReference>
<dbReference type="PANTHER" id="PTHR38011:SF7">
    <property type="entry name" value="2,5-DIAMINO-6-RIBOSYLAMINO-4(3H)-PYRIMIDINONE 5'-PHOSPHATE REDUCTASE"/>
    <property type="match status" value="1"/>
</dbReference>
<dbReference type="Pfam" id="PF01872">
    <property type="entry name" value="RibD_C"/>
    <property type="match status" value="1"/>
</dbReference>
<dbReference type="NCBIfam" id="TIGR00227">
    <property type="entry name" value="ribD_Cterm"/>
    <property type="match status" value="1"/>
</dbReference>
<sequence>MSDAPFPKVTLKLATSLDGRIATSKGQSQWITGTEARAQVHHLRAEHDVVLVGSGTALADDPMLNVRTNPPSNKQPVRMVVDSQLRTPLTHKLVQTAREYKTIIACGMNLKEKAEYPFMEHGVEVWSLPIAPIEGVSLRALLARCAEEGIETLFLEGGGKLAASFLKANLVDRIEWFRAPIVIGGDGIACLASLGIERLDEVTGWHRMRLETCGVDVWESFSRKMD</sequence>
<evidence type="ECO:0000256" key="3">
    <source>
        <dbReference type="ARBA" id="ARBA00023002"/>
    </source>
</evidence>
<keyword evidence="2" id="KW-0521">NADP</keyword>
<dbReference type="InterPro" id="IPR050765">
    <property type="entry name" value="Riboflavin_Biosynth_HTPR"/>
</dbReference>
<dbReference type="InterPro" id="IPR011549">
    <property type="entry name" value="RibD_C"/>
</dbReference>
<dbReference type="Gene3D" id="3.40.430.10">
    <property type="entry name" value="Dihydrofolate Reductase, subunit A"/>
    <property type="match status" value="1"/>
</dbReference>
<evidence type="ECO:0000313" key="5">
    <source>
        <dbReference type="EMBL" id="MFC7290217.1"/>
    </source>
</evidence>
<evidence type="ECO:0000256" key="1">
    <source>
        <dbReference type="ARBA" id="ARBA00005104"/>
    </source>
</evidence>
<reference evidence="6" key="1">
    <citation type="journal article" date="2019" name="Int. J. Syst. Evol. Microbiol.">
        <title>The Global Catalogue of Microorganisms (GCM) 10K type strain sequencing project: providing services to taxonomists for standard genome sequencing and annotation.</title>
        <authorList>
            <consortium name="The Broad Institute Genomics Platform"/>
            <consortium name="The Broad Institute Genome Sequencing Center for Infectious Disease"/>
            <person name="Wu L."/>
            <person name="Ma J."/>
        </authorList>
    </citation>
    <scope>NUCLEOTIDE SEQUENCE [LARGE SCALE GENOMIC DNA]</scope>
    <source>
        <strain evidence="6">CCUG 51308</strain>
    </source>
</reference>
<name>A0ABW2IGY2_9PROT</name>